<proteinExistence type="predicted"/>
<keyword evidence="3" id="KW-1185">Reference proteome</keyword>
<evidence type="ECO:0000313" key="2">
    <source>
        <dbReference type="EMBL" id="WRQ87059.1"/>
    </source>
</evidence>
<keyword evidence="1" id="KW-0175">Coiled coil</keyword>
<organism evidence="2 3">
    <name type="scientific">Actomonas aquatica</name>
    <dbReference type="NCBI Taxonomy" id="2866162"/>
    <lineage>
        <taxon>Bacteria</taxon>
        <taxon>Pseudomonadati</taxon>
        <taxon>Verrucomicrobiota</taxon>
        <taxon>Opitutia</taxon>
        <taxon>Opitutales</taxon>
        <taxon>Opitutaceae</taxon>
        <taxon>Actomonas</taxon>
    </lineage>
</organism>
<dbReference type="SUPFAM" id="SSF48452">
    <property type="entry name" value="TPR-like"/>
    <property type="match status" value="1"/>
</dbReference>
<protein>
    <recommendedName>
        <fullName evidence="4">Tetratricopeptide repeat protein</fullName>
    </recommendedName>
</protein>
<name>A0ABZ1C5Q1_9BACT</name>
<gene>
    <name evidence="2" type="ORF">K1X11_019770</name>
</gene>
<dbReference type="Gene3D" id="1.25.40.10">
    <property type="entry name" value="Tetratricopeptide repeat domain"/>
    <property type="match status" value="2"/>
</dbReference>
<dbReference type="EMBL" id="CP139781">
    <property type="protein sequence ID" value="WRQ87059.1"/>
    <property type="molecule type" value="Genomic_DNA"/>
</dbReference>
<evidence type="ECO:0000313" key="3">
    <source>
        <dbReference type="Proteomes" id="UP000738431"/>
    </source>
</evidence>
<dbReference type="RefSeq" id="WP_221029527.1">
    <property type="nucleotide sequence ID" value="NZ_CP139781.1"/>
</dbReference>
<reference evidence="2 3" key="2">
    <citation type="submission" date="2023-12" db="EMBL/GenBank/DDBJ databases">
        <title>Description of an unclassified Opitutus bacterium of Verrucomicrobiota.</title>
        <authorList>
            <person name="Zhang D.-F."/>
        </authorList>
    </citation>
    <scope>NUCLEOTIDE SEQUENCE [LARGE SCALE GENOMIC DNA]</scope>
    <source>
        <strain evidence="2 3">WL0086</strain>
    </source>
</reference>
<feature type="coiled-coil region" evidence="1">
    <location>
        <begin position="543"/>
        <end position="582"/>
    </location>
</feature>
<dbReference type="InterPro" id="IPR011990">
    <property type="entry name" value="TPR-like_helical_dom_sf"/>
</dbReference>
<dbReference type="Proteomes" id="UP000738431">
    <property type="component" value="Chromosome"/>
</dbReference>
<evidence type="ECO:0008006" key="4">
    <source>
        <dbReference type="Google" id="ProtNLM"/>
    </source>
</evidence>
<evidence type="ECO:0000256" key="1">
    <source>
        <dbReference type="SAM" id="Coils"/>
    </source>
</evidence>
<sequence length="665" mass="74914">MMMDVLAAVGGRSRGGRWIATMLIAVMVGVSAASAARDWIKLEAPDFVIMSDANEKTVREFAREMAGFHEAARQLFGRPGVGTSRSLIILHSRHKDFVAYGTREERDSRTRPFSFSTEVDGRAVTAVARGSNWRETRRIMAEFETIWLMRRYGWYLPIWMAQGSGSVVSTVEVEDDRVTIGQTMNHAQVIANNNLLPWSRFFDVGRSSPEYTGDKSPGVFHAQSWALMHWLLLQDDNGAARFATLGQRIAVLDGMQAVAEASGYLPEDWERKIRAHLRGRVPRRDLPFDAAAVEASFVVTPLAEAELLAWQSDIAAAAGRDAEADLRYLRALDLAPNEPYTLESGARWYWRRGEHASAIEKYQAAIEAGSQNAGAYISSAEWRVMRSSGNTDREGSGVPVVMEEAEREVRRALELDPGYGEAYQLLGRLAVLEREPDESKLELLSRRIGPDFWGIQARYYRGCLLDRLGREEEAQVDFDWIVHQAEASEHTQRNASNRLTRMRLEPLRAAVDEAMQAQDYATAWSALEDWEAEKLVPADEAEVRELKQHVSDVKKRAEQHELDRAVDRLNRMLKRAAFAEAQQEARRLAAKDVSDTMRDAYARLTRQVDEIATLQLMRLASKTERWAEVERLADEYLPTAPAEGKYREKIEALLAEAKAASVGTP</sequence>
<reference evidence="2 3" key="1">
    <citation type="submission" date="2021-08" db="EMBL/GenBank/DDBJ databases">
        <authorList>
            <person name="Zhang D."/>
            <person name="Zhang A."/>
            <person name="Wang L."/>
        </authorList>
    </citation>
    <scope>NUCLEOTIDE SEQUENCE [LARGE SCALE GENOMIC DNA]</scope>
    <source>
        <strain evidence="2 3">WL0086</strain>
    </source>
</reference>
<accession>A0ABZ1C5Q1</accession>